<organism evidence="1 2">
    <name type="scientific">Bacillus cytotoxicus</name>
    <dbReference type="NCBI Taxonomy" id="580165"/>
    <lineage>
        <taxon>Bacteria</taxon>
        <taxon>Bacillati</taxon>
        <taxon>Bacillota</taxon>
        <taxon>Bacilli</taxon>
        <taxon>Bacillales</taxon>
        <taxon>Bacillaceae</taxon>
        <taxon>Bacillus</taxon>
        <taxon>Bacillus cereus group</taxon>
    </lineage>
</organism>
<dbReference type="SUPFAM" id="SSF55331">
    <property type="entry name" value="Tautomerase/MIF"/>
    <property type="match status" value="1"/>
</dbReference>
<dbReference type="EMBL" id="FMIK01000024">
    <property type="protein sequence ID" value="SCL92011.1"/>
    <property type="molecule type" value="Genomic_DNA"/>
</dbReference>
<reference evidence="1 2" key="1">
    <citation type="submission" date="2016-08" db="EMBL/GenBank/DDBJ databases">
        <authorList>
            <person name="Loux V."/>
            <person name="Rue O."/>
        </authorList>
    </citation>
    <scope>NUCLEOTIDE SEQUENCE [LARGE SCALE GENOMIC DNA]</scope>
    <source>
        <strain evidence="1 2">AFSSA_08CEB44bac</strain>
    </source>
</reference>
<dbReference type="AlphaFoldDB" id="A0AAX2CGE3"/>
<evidence type="ECO:0000313" key="1">
    <source>
        <dbReference type="EMBL" id="SCL92011.1"/>
    </source>
</evidence>
<dbReference type="Proteomes" id="UP000242164">
    <property type="component" value="Unassembled WGS sequence"/>
</dbReference>
<dbReference type="RefSeq" id="WP_087094902.1">
    <property type="nucleotide sequence ID" value="NZ_CP024096.1"/>
</dbReference>
<evidence type="ECO:0000313" key="2">
    <source>
        <dbReference type="Proteomes" id="UP000242164"/>
    </source>
</evidence>
<sequence length="142" mass="16527">MPFVNVYYPKGLLKKEELKKVSNSIHHSLIEYFEIPKNDYFQMFFPYSSNQFFYDSDYLLEGEEKRTENMMYVSITCGPGRTINQKKRLYKSISKAISNHLSISTADIFIILNETSAENWSFGQGVVQLANMKEGKDFFACI</sequence>
<name>A0AAX2CGE3_9BACI</name>
<dbReference type="Gene3D" id="3.30.429.10">
    <property type="entry name" value="Macrophage Migration Inhibitory Factor"/>
    <property type="match status" value="1"/>
</dbReference>
<dbReference type="Pfam" id="PF14552">
    <property type="entry name" value="Tautomerase_2"/>
    <property type="match status" value="1"/>
</dbReference>
<dbReference type="InterPro" id="IPR037479">
    <property type="entry name" value="Tauto_MSAD"/>
</dbReference>
<dbReference type="InterPro" id="IPR014347">
    <property type="entry name" value="Tautomerase/MIF_sf"/>
</dbReference>
<dbReference type="PANTHER" id="PTHR38460:SF1">
    <property type="entry name" value="TAUTOMERASE YOLI-RELATED"/>
    <property type="match status" value="1"/>
</dbReference>
<accession>A0AAX2CGE3</accession>
<comment type="caution">
    <text evidence="1">The sequence shown here is derived from an EMBL/GenBank/DDBJ whole genome shotgun (WGS) entry which is preliminary data.</text>
</comment>
<gene>
    <name evidence="1" type="ORF">BCB44BAC_01975</name>
</gene>
<protein>
    <submittedName>
        <fullName evidence="1">4-oxalocrotonate tautomerase</fullName>
    </submittedName>
</protein>
<dbReference type="PANTHER" id="PTHR38460">
    <property type="entry name" value="TAUTOMERASE YOLI-RELATED"/>
    <property type="match status" value="1"/>
</dbReference>
<proteinExistence type="predicted"/>